<evidence type="ECO:0000313" key="3">
    <source>
        <dbReference type="Proteomes" id="UP000438429"/>
    </source>
</evidence>
<evidence type="ECO:0000313" key="2">
    <source>
        <dbReference type="EMBL" id="KAF0035672.1"/>
    </source>
</evidence>
<comment type="caution">
    <text evidence="2">The sequence shown here is derived from an EMBL/GenBank/DDBJ whole genome shotgun (WGS) entry which is preliminary data.</text>
</comment>
<gene>
    <name evidence="2" type="ORF">F2P81_010984</name>
</gene>
<evidence type="ECO:0000256" key="1">
    <source>
        <dbReference type="SAM" id="MobiDB-lite"/>
    </source>
</evidence>
<feature type="compositionally biased region" description="Basic and acidic residues" evidence="1">
    <location>
        <begin position="30"/>
        <end position="46"/>
    </location>
</feature>
<feature type="region of interest" description="Disordered" evidence="1">
    <location>
        <begin position="12"/>
        <end position="55"/>
    </location>
</feature>
<reference evidence="2 3" key="1">
    <citation type="submission" date="2019-06" db="EMBL/GenBank/DDBJ databases">
        <title>Draft genomes of female and male turbot (Scophthalmus maximus).</title>
        <authorList>
            <person name="Xu H."/>
            <person name="Xu X.-W."/>
            <person name="Shao C."/>
            <person name="Chen S."/>
        </authorList>
    </citation>
    <scope>NUCLEOTIDE SEQUENCE [LARGE SCALE GENOMIC DNA]</scope>
    <source>
        <strain evidence="2">Ysfricsl-2016a</strain>
        <tissue evidence="2">Blood</tissue>
    </source>
</reference>
<dbReference type="AlphaFoldDB" id="A0A6A4T0A3"/>
<proteinExistence type="predicted"/>
<protein>
    <submittedName>
        <fullName evidence="2">Uncharacterized protein</fullName>
    </submittedName>
</protein>
<sequence>MIVVVHRLIRCHGNKSDKKSTTKQPQSPKEQPKKADQKGDDNKKQGDSGSPSQRLLTSVRRQEVNPLSIHHCLLRIIGNRLQVQTGLLKTHLQTTIGCPTVHNLLLLVNNEDSNKPLFLTASV</sequence>
<dbReference type="EMBL" id="VEVO01000010">
    <property type="protein sequence ID" value="KAF0035672.1"/>
    <property type="molecule type" value="Genomic_DNA"/>
</dbReference>
<name>A0A6A4T0A3_SCOMX</name>
<dbReference type="Proteomes" id="UP000438429">
    <property type="component" value="Unassembled WGS sequence"/>
</dbReference>
<accession>A0A6A4T0A3</accession>
<organism evidence="2 3">
    <name type="scientific">Scophthalmus maximus</name>
    <name type="common">Turbot</name>
    <name type="synonym">Psetta maxima</name>
    <dbReference type="NCBI Taxonomy" id="52904"/>
    <lineage>
        <taxon>Eukaryota</taxon>
        <taxon>Metazoa</taxon>
        <taxon>Chordata</taxon>
        <taxon>Craniata</taxon>
        <taxon>Vertebrata</taxon>
        <taxon>Euteleostomi</taxon>
        <taxon>Actinopterygii</taxon>
        <taxon>Neopterygii</taxon>
        <taxon>Teleostei</taxon>
        <taxon>Neoteleostei</taxon>
        <taxon>Acanthomorphata</taxon>
        <taxon>Carangaria</taxon>
        <taxon>Pleuronectiformes</taxon>
        <taxon>Pleuronectoidei</taxon>
        <taxon>Scophthalmidae</taxon>
        <taxon>Scophthalmus</taxon>
    </lineage>
</organism>